<dbReference type="STRING" id="295108.HT99x_02585"/>
<keyword evidence="1" id="KW-0472">Membrane</keyword>
<comment type="caution">
    <text evidence="3">The sequence shown here is derived from an EMBL/GenBank/DDBJ whole genome shotgun (WGS) entry which is preliminary data.</text>
</comment>
<feature type="transmembrane region" description="Helical" evidence="1">
    <location>
        <begin position="76"/>
        <end position="94"/>
    </location>
</feature>
<feature type="chain" id="PRO_5006388626" evidence="2">
    <location>
        <begin position="24"/>
        <end position="130"/>
    </location>
</feature>
<keyword evidence="1" id="KW-0812">Transmembrane</keyword>
<evidence type="ECO:0000313" key="3">
    <source>
        <dbReference type="EMBL" id="KRG20335.1"/>
    </source>
</evidence>
<protein>
    <submittedName>
        <fullName evidence="3">Uncharacterized protein</fullName>
    </submittedName>
</protein>
<dbReference type="AlphaFoldDB" id="A0A0Q9YIB5"/>
<feature type="transmembrane region" description="Helical" evidence="1">
    <location>
        <begin position="37"/>
        <end position="56"/>
    </location>
</feature>
<keyword evidence="2" id="KW-0732">Signal</keyword>
<name>A0A0Q9YIB5_9GAMM</name>
<dbReference type="EMBL" id="LKAJ01000013">
    <property type="protein sequence ID" value="KRG20335.1"/>
    <property type="molecule type" value="Genomic_DNA"/>
</dbReference>
<proteinExistence type="predicted"/>
<organism evidence="3">
    <name type="scientific">Candidatus Berkiella aquae</name>
    <dbReference type="NCBI Taxonomy" id="295108"/>
    <lineage>
        <taxon>Bacteria</taxon>
        <taxon>Pseudomonadati</taxon>
        <taxon>Pseudomonadota</taxon>
        <taxon>Gammaproteobacteria</taxon>
        <taxon>Candidatus Berkiellales</taxon>
        <taxon>Candidatus Berkiellaceae</taxon>
        <taxon>Candidatus Berkiella</taxon>
    </lineage>
</organism>
<keyword evidence="1" id="KW-1133">Transmembrane helix</keyword>
<evidence type="ECO:0000256" key="1">
    <source>
        <dbReference type="SAM" id="Phobius"/>
    </source>
</evidence>
<feature type="signal peptide" evidence="2">
    <location>
        <begin position="1"/>
        <end position="23"/>
    </location>
</feature>
<accession>A0A0Q9YIB5</accession>
<evidence type="ECO:0000256" key="2">
    <source>
        <dbReference type="SAM" id="SignalP"/>
    </source>
</evidence>
<sequence>MSFLFLPLKGNFLAAASFLAAVAATFASPLCKHETALAVNVGMGDNKLIIYLIAVAMQQMIIKKKCFLISATKHHVLFTALFYLLINFFFIFIIPSNIEVEICLGKEEGSIVDTLSITLSTLSNISSNIA</sequence>
<gene>
    <name evidence="3" type="ORF">HT99x_02585</name>
</gene>
<reference evidence="3" key="1">
    <citation type="submission" date="2015-09" db="EMBL/GenBank/DDBJ databases">
        <title>Draft Genome Sequences of Two Novel Amoeba-resistant Intranuclear Bacteria, Candidatus Berkiella cookevillensis and Candidatus Berkiella aquae.</title>
        <authorList>
            <person name="Mehari Y.T."/>
            <person name="Arivett B.A."/>
            <person name="Farone A.L."/>
            <person name="Gunderson J.H."/>
            <person name="Farone M.B."/>
        </authorList>
    </citation>
    <scope>NUCLEOTIDE SEQUENCE [LARGE SCALE GENOMIC DNA]</scope>
    <source>
        <strain evidence="3">HT99</strain>
    </source>
</reference>